<feature type="transmembrane region" description="Helical" evidence="1">
    <location>
        <begin position="237"/>
        <end position="257"/>
    </location>
</feature>
<feature type="transmembrane region" description="Helical" evidence="1">
    <location>
        <begin position="156"/>
        <end position="180"/>
    </location>
</feature>
<dbReference type="RefSeq" id="WP_404629611.1">
    <property type="nucleotide sequence ID" value="NZ_JADIKM010000001.1"/>
</dbReference>
<dbReference type="EMBL" id="JADIKM010000001">
    <property type="protein sequence ID" value="MFK2902485.1"/>
    <property type="molecule type" value="Genomic_DNA"/>
</dbReference>
<keyword evidence="1" id="KW-1133">Transmembrane helix</keyword>
<sequence>MPMPPSAPEAGADSSARPAAAPGYLAIALQVLADTGYGIWALQGMALAFGIFREGRGESLVPLAGGALLVIAGLIVASVRVPGLPAWYGWHPGRSAWPTRQALIALASFLPMLAVAGLTRGDNDFWATRMAGAALMLGSLASLIHSMPRGTFPASIGNGAVLPVGRVMAALYGGGLWLWLFVAADGRLAVGPAQPEHQPWLLVLLIMALLLGLIEGMRWHALRVPDTAETAPRGSVVPARFAAALLGYAVPCVALLLADRWQASGALALGAALSAMVGRALEQRLYARANRAVGSAFA</sequence>
<evidence type="ECO:0000313" key="3">
    <source>
        <dbReference type="Proteomes" id="UP001620460"/>
    </source>
</evidence>
<organism evidence="2 3">
    <name type="scientific">Dyella ginsengisoli</name>
    <dbReference type="NCBI Taxonomy" id="363848"/>
    <lineage>
        <taxon>Bacteria</taxon>
        <taxon>Pseudomonadati</taxon>
        <taxon>Pseudomonadota</taxon>
        <taxon>Gammaproteobacteria</taxon>
        <taxon>Lysobacterales</taxon>
        <taxon>Rhodanobacteraceae</taxon>
        <taxon>Dyella</taxon>
    </lineage>
</organism>
<name>A0ABW8JQB1_9GAMM</name>
<feature type="transmembrane region" description="Helical" evidence="1">
    <location>
        <begin position="125"/>
        <end position="144"/>
    </location>
</feature>
<feature type="transmembrane region" description="Helical" evidence="1">
    <location>
        <begin position="200"/>
        <end position="217"/>
    </location>
</feature>
<protein>
    <submittedName>
        <fullName evidence="2">Uncharacterized protein</fullName>
    </submittedName>
</protein>
<keyword evidence="1" id="KW-0812">Transmembrane</keyword>
<accession>A0ABW8JQB1</accession>
<dbReference type="Proteomes" id="UP001620460">
    <property type="component" value="Unassembled WGS sequence"/>
</dbReference>
<keyword evidence="1" id="KW-0472">Membrane</keyword>
<comment type="caution">
    <text evidence="2">The sequence shown here is derived from an EMBL/GenBank/DDBJ whole genome shotgun (WGS) entry which is preliminary data.</text>
</comment>
<feature type="transmembrane region" description="Helical" evidence="1">
    <location>
        <begin position="102"/>
        <end position="119"/>
    </location>
</feature>
<evidence type="ECO:0000313" key="2">
    <source>
        <dbReference type="EMBL" id="MFK2902485.1"/>
    </source>
</evidence>
<gene>
    <name evidence="2" type="ORF">ISP17_00805</name>
</gene>
<reference evidence="2 3" key="1">
    <citation type="submission" date="2020-10" db="EMBL/GenBank/DDBJ databases">
        <title>Phylogeny of dyella-like bacteria.</title>
        <authorList>
            <person name="Fu J."/>
        </authorList>
    </citation>
    <scope>NUCLEOTIDE SEQUENCE [LARGE SCALE GENOMIC DNA]</scope>
    <source>
        <strain evidence="2 3">Gsoil3046</strain>
    </source>
</reference>
<evidence type="ECO:0000256" key="1">
    <source>
        <dbReference type="SAM" id="Phobius"/>
    </source>
</evidence>
<feature type="transmembrane region" description="Helical" evidence="1">
    <location>
        <begin position="60"/>
        <end position="81"/>
    </location>
</feature>
<keyword evidence="3" id="KW-1185">Reference proteome</keyword>
<proteinExistence type="predicted"/>